<sequence>MATLQWDDKLQLDLPELDTVHREFVDLLTHAESADDAALLALWHTIVSHTEEHFAMENRWMLATGFAPDNCHFHQHQAVLDILRDGAAKGAQGDLAAIRAMIPDLAHWFSYHAKTMDAALVYHLQSTGFDIHAQPVAAAPTPAAASTGCGCH</sequence>
<gene>
    <name evidence="5" type="ORF">J1777_01375</name>
</gene>
<reference evidence="5" key="1">
    <citation type="submission" date="2021-03" db="EMBL/GenBank/DDBJ databases">
        <title>Comamonas denitrificans.</title>
        <authorList>
            <person name="Finster K."/>
        </authorList>
    </citation>
    <scope>NUCLEOTIDE SEQUENCE</scope>
    <source>
        <strain evidence="5">MM2021_4</strain>
    </source>
</reference>
<comment type="similarity">
    <text evidence="1">Belongs to the hemerythrin family.</text>
</comment>
<dbReference type="Proteomes" id="UP000664731">
    <property type="component" value="Unassembled WGS sequence"/>
</dbReference>
<dbReference type="RefSeq" id="WP_207574038.1">
    <property type="nucleotide sequence ID" value="NZ_JAFNME010000002.1"/>
</dbReference>
<comment type="caution">
    <text evidence="5">The sequence shown here is derived from an EMBL/GenBank/DDBJ whole genome shotgun (WGS) entry which is preliminary data.</text>
</comment>
<evidence type="ECO:0000313" key="5">
    <source>
        <dbReference type="EMBL" id="MBO1248490.1"/>
    </source>
</evidence>
<evidence type="ECO:0000256" key="2">
    <source>
        <dbReference type="ARBA" id="ARBA00022723"/>
    </source>
</evidence>
<dbReference type="PROSITE" id="PS00550">
    <property type="entry name" value="HEMERYTHRINS"/>
    <property type="match status" value="1"/>
</dbReference>
<evidence type="ECO:0000256" key="3">
    <source>
        <dbReference type="ARBA" id="ARBA00023004"/>
    </source>
</evidence>
<dbReference type="InterPro" id="IPR035938">
    <property type="entry name" value="Hemerythrin-like_sf"/>
</dbReference>
<dbReference type="EMBL" id="JAFNME010000002">
    <property type="protein sequence ID" value="MBO1248490.1"/>
    <property type="molecule type" value="Genomic_DNA"/>
</dbReference>
<dbReference type="InterPro" id="IPR016131">
    <property type="entry name" value="Haemerythrin_Fe_BS"/>
</dbReference>
<keyword evidence="6" id="KW-1185">Reference proteome</keyword>
<dbReference type="Pfam" id="PF01814">
    <property type="entry name" value="Hemerythrin"/>
    <property type="match status" value="1"/>
</dbReference>
<evidence type="ECO:0000259" key="4">
    <source>
        <dbReference type="Pfam" id="PF01814"/>
    </source>
</evidence>
<dbReference type="InterPro" id="IPR012312">
    <property type="entry name" value="Hemerythrin-like"/>
</dbReference>
<dbReference type="CDD" id="cd12107">
    <property type="entry name" value="Hemerythrin"/>
    <property type="match status" value="1"/>
</dbReference>
<dbReference type="NCBIfam" id="TIGR02481">
    <property type="entry name" value="hemeryth_dom"/>
    <property type="match status" value="1"/>
</dbReference>
<dbReference type="Gene3D" id="1.20.120.50">
    <property type="entry name" value="Hemerythrin-like"/>
    <property type="match status" value="1"/>
</dbReference>
<dbReference type="SUPFAM" id="SSF47188">
    <property type="entry name" value="Hemerythrin-like"/>
    <property type="match status" value="1"/>
</dbReference>
<proteinExistence type="inferred from homology"/>
<accession>A0A939K965</accession>
<name>A0A939K965_9BURK</name>
<organism evidence="5 6">
    <name type="scientific">Comamonas denitrificans</name>
    <dbReference type="NCBI Taxonomy" id="117506"/>
    <lineage>
        <taxon>Bacteria</taxon>
        <taxon>Pseudomonadati</taxon>
        <taxon>Pseudomonadota</taxon>
        <taxon>Betaproteobacteria</taxon>
        <taxon>Burkholderiales</taxon>
        <taxon>Comamonadaceae</taxon>
        <taxon>Comamonas</taxon>
    </lineage>
</organism>
<dbReference type="GO" id="GO:0046872">
    <property type="term" value="F:metal ion binding"/>
    <property type="evidence" value="ECO:0007669"/>
    <property type="project" value="UniProtKB-KW"/>
</dbReference>
<feature type="domain" description="Hemerythrin-like" evidence="4">
    <location>
        <begin position="16"/>
        <end position="120"/>
    </location>
</feature>
<evidence type="ECO:0000256" key="1">
    <source>
        <dbReference type="ARBA" id="ARBA00010587"/>
    </source>
</evidence>
<dbReference type="AlphaFoldDB" id="A0A939K965"/>
<dbReference type="InterPro" id="IPR012827">
    <property type="entry name" value="Hemerythrin_metal-bd"/>
</dbReference>
<keyword evidence="2" id="KW-0479">Metal-binding</keyword>
<keyword evidence="3" id="KW-0408">Iron</keyword>
<evidence type="ECO:0000313" key="6">
    <source>
        <dbReference type="Proteomes" id="UP000664731"/>
    </source>
</evidence>
<protein>
    <submittedName>
        <fullName evidence="5">Hemerythrin</fullName>
    </submittedName>
</protein>